<evidence type="ECO:0000313" key="2">
    <source>
        <dbReference type="Proteomes" id="UP001589645"/>
    </source>
</evidence>
<protein>
    <submittedName>
        <fullName evidence="1">Uncharacterized protein</fullName>
    </submittedName>
</protein>
<sequence length="129" mass="15164">MKWVIIKGVRYPMSVVSAFAAYYGNNPFLKIRIRNKYHIISFDNFDYLNIQIRYLINNYPDFVQIGNWYISKKQVMSWGPKGQAVDGSGWVISFTLSFGLENSTQIKFDKEEEYQRALDSLNEKFNVIL</sequence>
<dbReference type="Proteomes" id="UP001589645">
    <property type="component" value="Unassembled WGS sequence"/>
</dbReference>
<reference evidence="1 2" key="1">
    <citation type="submission" date="2024-09" db="EMBL/GenBank/DDBJ databases">
        <authorList>
            <person name="Sun Q."/>
            <person name="Mori K."/>
        </authorList>
    </citation>
    <scope>NUCLEOTIDE SEQUENCE [LARGE SCALE GENOMIC DNA]</scope>
    <source>
        <strain evidence="1 2">CECT 8064</strain>
    </source>
</reference>
<proteinExistence type="predicted"/>
<organism evidence="1 2">
    <name type="scientific">Vibrio olivae</name>
    <dbReference type="NCBI Taxonomy" id="1243002"/>
    <lineage>
        <taxon>Bacteria</taxon>
        <taxon>Pseudomonadati</taxon>
        <taxon>Pseudomonadota</taxon>
        <taxon>Gammaproteobacteria</taxon>
        <taxon>Vibrionales</taxon>
        <taxon>Vibrionaceae</taxon>
        <taxon>Vibrio</taxon>
    </lineage>
</organism>
<name>A0ABV5HU22_9VIBR</name>
<dbReference type="RefSeq" id="WP_390198001.1">
    <property type="nucleotide sequence ID" value="NZ_JBHMEP010000020.1"/>
</dbReference>
<keyword evidence="2" id="KW-1185">Reference proteome</keyword>
<gene>
    <name evidence="1" type="ORF">ACFFUV_22720</name>
</gene>
<evidence type="ECO:0000313" key="1">
    <source>
        <dbReference type="EMBL" id="MFB9137767.1"/>
    </source>
</evidence>
<comment type="caution">
    <text evidence="1">The sequence shown here is derived from an EMBL/GenBank/DDBJ whole genome shotgun (WGS) entry which is preliminary data.</text>
</comment>
<accession>A0ABV5HU22</accession>
<dbReference type="EMBL" id="JBHMEP010000020">
    <property type="protein sequence ID" value="MFB9137767.1"/>
    <property type="molecule type" value="Genomic_DNA"/>
</dbReference>